<dbReference type="Pfam" id="PF07729">
    <property type="entry name" value="FCD"/>
    <property type="match status" value="1"/>
</dbReference>
<name>A0ABW3VNL4_9PSEU</name>
<feature type="domain" description="HTH gntR-type" evidence="4">
    <location>
        <begin position="6"/>
        <end position="73"/>
    </location>
</feature>
<comment type="caution">
    <text evidence="5">The sequence shown here is derived from an EMBL/GenBank/DDBJ whole genome shotgun (WGS) entry which is preliminary data.</text>
</comment>
<dbReference type="PANTHER" id="PTHR43537">
    <property type="entry name" value="TRANSCRIPTIONAL REGULATOR, GNTR FAMILY"/>
    <property type="match status" value="1"/>
</dbReference>
<dbReference type="InterPro" id="IPR008920">
    <property type="entry name" value="TF_FadR/GntR_C"/>
</dbReference>
<dbReference type="InterPro" id="IPR011711">
    <property type="entry name" value="GntR_C"/>
</dbReference>
<gene>
    <name evidence="5" type="ORF">ACFQ34_20755</name>
</gene>
<evidence type="ECO:0000313" key="5">
    <source>
        <dbReference type="EMBL" id="MFD1235729.1"/>
    </source>
</evidence>
<accession>A0ABW3VNL4</accession>
<evidence type="ECO:0000259" key="4">
    <source>
        <dbReference type="PROSITE" id="PS50949"/>
    </source>
</evidence>
<evidence type="ECO:0000256" key="2">
    <source>
        <dbReference type="ARBA" id="ARBA00023125"/>
    </source>
</evidence>
<organism evidence="5 6">
    <name type="scientific">Pseudonocardia benzenivorans</name>
    <dbReference type="NCBI Taxonomy" id="228005"/>
    <lineage>
        <taxon>Bacteria</taxon>
        <taxon>Bacillati</taxon>
        <taxon>Actinomycetota</taxon>
        <taxon>Actinomycetes</taxon>
        <taxon>Pseudonocardiales</taxon>
        <taxon>Pseudonocardiaceae</taxon>
        <taxon>Pseudonocardia</taxon>
    </lineage>
</organism>
<dbReference type="SMART" id="SM00345">
    <property type="entry name" value="HTH_GNTR"/>
    <property type="match status" value="1"/>
</dbReference>
<dbReference type="PRINTS" id="PR00033">
    <property type="entry name" value="HTHASNC"/>
</dbReference>
<dbReference type="Gene3D" id="1.10.10.10">
    <property type="entry name" value="Winged helix-like DNA-binding domain superfamily/Winged helix DNA-binding domain"/>
    <property type="match status" value="1"/>
</dbReference>
<proteinExistence type="predicted"/>
<keyword evidence="3" id="KW-0804">Transcription</keyword>
<dbReference type="Pfam" id="PF00392">
    <property type="entry name" value="GntR"/>
    <property type="match status" value="1"/>
</dbReference>
<evidence type="ECO:0000256" key="3">
    <source>
        <dbReference type="ARBA" id="ARBA00023163"/>
    </source>
</evidence>
<evidence type="ECO:0000313" key="6">
    <source>
        <dbReference type="Proteomes" id="UP001597182"/>
    </source>
</evidence>
<dbReference type="Gene3D" id="1.20.120.530">
    <property type="entry name" value="GntR ligand-binding domain-like"/>
    <property type="match status" value="1"/>
</dbReference>
<dbReference type="SMART" id="SM00895">
    <property type="entry name" value="FCD"/>
    <property type="match status" value="1"/>
</dbReference>
<dbReference type="Proteomes" id="UP001597182">
    <property type="component" value="Unassembled WGS sequence"/>
</dbReference>
<dbReference type="SUPFAM" id="SSF48008">
    <property type="entry name" value="GntR ligand-binding domain-like"/>
    <property type="match status" value="1"/>
</dbReference>
<dbReference type="InterPro" id="IPR000485">
    <property type="entry name" value="AsnC-type_HTH_dom"/>
</dbReference>
<reference evidence="6" key="1">
    <citation type="journal article" date="2019" name="Int. J. Syst. Evol. Microbiol.">
        <title>The Global Catalogue of Microorganisms (GCM) 10K type strain sequencing project: providing services to taxonomists for standard genome sequencing and annotation.</title>
        <authorList>
            <consortium name="The Broad Institute Genomics Platform"/>
            <consortium name="The Broad Institute Genome Sequencing Center for Infectious Disease"/>
            <person name="Wu L."/>
            <person name="Ma J."/>
        </authorList>
    </citation>
    <scope>NUCLEOTIDE SEQUENCE [LARGE SCALE GENOMIC DNA]</scope>
    <source>
        <strain evidence="6">CCUG 49018</strain>
    </source>
</reference>
<dbReference type="CDD" id="cd07377">
    <property type="entry name" value="WHTH_GntR"/>
    <property type="match status" value="1"/>
</dbReference>
<dbReference type="InterPro" id="IPR000524">
    <property type="entry name" value="Tscrpt_reg_HTH_GntR"/>
</dbReference>
<sequence length="233" mass="25846">MTSSNERAADRAYRMIRADIMSGELEGGARLGEANLAERYGLSRTPVRESLRRLQSEGLVEVLPHRGARVVDWRSLDIAAIYDMRAVVEGFMVRRAAVTMSDEEIDRLTTLCDKVERQTAAMELGDPELIDLLAAFNREFHGSIARAAGGEIFAAVRASVVIGPLMLRTVHDYTRADQERSNRHHREILAAFRARSPQWAESVMLAHVYSAKSRLLEGRGEVIGPDAASIEAS</sequence>
<keyword evidence="1" id="KW-0805">Transcription regulation</keyword>
<dbReference type="InterPro" id="IPR036388">
    <property type="entry name" value="WH-like_DNA-bd_sf"/>
</dbReference>
<evidence type="ECO:0000256" key="1">
    <source>
        <dbReference type="ARBA" id="ARBA00023015"/>
    </source>
</evidence>
<dbReference type="SUPFAM" id="SSF46785">
    <property type="entry name" value="Winged helix' DNA-binding domain"/>
    <property type="match status" value="1"/>
</dbReference>
<dbReference type="PRINTS" id="PR00035">
    <property type="entry name" value="HTHGNTR"/>
</dbReference>
<dbReference type="PANTHER" id="PTHR43537:SF24">
    <property type="entry name" value="GLUCONATE OPERON TRANSCRIPTIONAL REPRESSOR"/>
    <property type="match status" value="1"/>
</dbReference>
<dbReference type="PROSITE" id="PS50949">
    <property type="entry name" value="HTH_GNTR"/>
    <property type="match status" value="1"/>
</dbReference>
<protein>
    <submittedName>
        <fullName evidence="5">GntR family transcriptional regulator</fullName>
    </submittedName>
</protein>
<dbReference type="InterPro" id="IPR036390">
    <property type="entry name" value="WH_DNA-bd_sf"/>
</dbReference>
<dbReference type="RefSeq" id="WP_339122562.1">
    <property type="nucleotide sequence ID" value="NZ_BAABKS010000017.1"/>
</dbReference>
<dbReference type="EMBL" id="JBHTMB010000171">
    <property type="protein sequence ID" value="MFD1235729.1"/>
    <property type="molecule type" value="Genomic_DNA"/>
</dbReference>
<keyword evidence="2" id="KW-0238">DNA-binding</keyword>
<keyword evidence="6" id="KW-1185">Reference proteome</keyword>